<dbReference type="InterPro" id="IPR012495">
    <property type="entry name" value="TadE-like_dom"/>
</dbReference>
<evidence type="ECO:0000259" key="2">
    <source>
        <dbReference type="Pfam" id="PF07811"/>
    </source>
</evidence>
<dbReference type="STRING" id="1005945.SAMN05216561_102251"/>
<feature type="domain" description="TadE-like" evidence="2">
    <location>
        <begin position="26"/>
        <end position="68"/>
    </location>
</feature>
<accession>A0A1I3CWE7</accession>
<dbReference type="OrthoDB" id="3748403at2"/>
<name>A0A1I3CWE7_9ACTN</name>
<evidence type="ECO:0000256" key="1">
    <source>
        <dbReference type="SAM" id="Phobius"/>
    </source>
</evidence>
<evidence type="ECO:0000313" key="3">
    <source>
        <dbReference type="EMBL" id="SFH78832.1"/>
    </source>
</evidence>
<organism evidence="3 4">
    <name type="scientific">Nocardioides psychrotolerans</name>
    <dbReference type="NCBI Taxonomy" id="1005945"/>
    <lineage>
        <taxon>Bacteria</taxon>
        <taxon>Bacillati</taxon>
        <taxon>Actinomycetota</taxon>
        <taxon>Actinomycetes</taxon>
        <taxon>Propionibacteriales</taxon>
        <taxon>Nocardioidaceae</taxon>
        <taxon>Nocardioides</taxon>
    </lineage>
</organism>
<keyword evidence="1" id="KW-0472">Membrane</keyword>
<evidence type="ECO:0000313" key="4">
    <source>
        <dbReference type="Proteomes" id="UP000198649"/>
    </source>
</evidence>
<dbReference type="EMBL" id="FOQG01000002">
    <property type="protein sequence ID" value="SFH78832.1"/>
    <property type="molecule type" value="Genomic_DNA"/>
</dbReference>
<dbReference type="Proteomes" id="UP000198649">
    <property type="component" value="Unassembled WGS sequence"/>
</dbReference>
<keyword evidence="1" id="KW-0812">Transmembrane</keyword>
<dbReference type="AlphaFoldDB" id="A0A1I3CWE7"/>
<dbReference type="Pfam" id="PF07811">
    <property type="entry name" value="TadE"/>
    <property type="match status" value="1"/>
</dbReference>
<keyword evidence="1" id="KW-1133">Transmembrane helix</keyword>
<keyword evidence="4" id="KW-1185">Reference proteome</keyword>
<reference evidence="3 4" key="1">
    <citation type="submission" date="2016-10" db="EMBL/GenBank/DDBJ databases">
        <authorList>
            <person name="de Groot N.N."/>
        </authorList>
    </citation>
    <scope>NUCLEOTIDE SEQUENCE [LARGE SCALE GENOMIC DNA]</scope>
    <source>
        <strain evidence="3 4">CGMCC 1.11156</strain>
    </source>
</reference>
<feature type="transmembrane region" description="Helical" evidence="1">
    <location>
        <begin position="32"/>
        <end position="52"/>
    </location>
</feature>
<sequence length="168" mass="17590">MRWARPHGVGVMDGWHRQQARRSQSGASAVEFALVVPLLLLLLFGIISYGVMLSFRQTLSQAAAEGARAAAVTFLEADKQDAGYDAIDGAFDSFGATCDAGVLRKGSAAVGTCSVTAPGPCTPASTGVECVTVTLSYNYRDHPIVPSFPGVGYVMPSVLTYSAQARVS</sequence>
<gene>
    <name evidence="3" type="ORF">SAMN05216561_102251</name>
</gene>
<protein>
    <submittedName>
        <fullName evidence="3">Flp pilus assembly protein TadG</fullName>
    </submittedName>
</protein>
<proteinExistence type="predicted"/>